<keyword evidence="9" id="KW-1185">Reference proteome</keyword>
<dbReference type="OrthoDB" id="502624at2"/>
<evidence type="ECO:0000256" key="2">
    <source>
        <dbReference type="ARBA" id="ARBA00022617"/>
    </source>
</evidence>
<evidence type="ECO:0000256" key="1">
    <source>
        <dbReference type="ARBA" id="ARBA00010617"/>
    </source>
</evidence>
<dbReference type="PRINTS" id="PR00359">
    <property type="entry name" value="BP450"/>
</dbReference>
<dbReference type="InterPro" id="IPR017972">
    <property type="entry name" value="Cyt_P450_CS"/>
</dbReference>
<dbReference type="AlphaFoldDB" id="A0A3N0GJX4"/>
<dbReference type="FunFam" id="1.10.630.10:FF:000018">
    <property type="entry name" value="Cytochrome P450 monooxygenase"/>
    <property type="match status" value="1"/>
</dbReference>
<evidence type="ECO:0000256" key="5">
    <source>
        <dbReference type="ARBA" id="ARBA00023004"/>
    </source>
</evidence>
<evidence type="ECO:0000256" key="7">
    <source>
        <dbReference type="RuleBase" id="RU000461"/>
    </source>
</evidence>
<evidence type="ECO:0000256" key="6">
    <source>
        <dbReference type="ARBA" id="ARBA00023033"/>
    </source>
</evidence>
<dbReference type="Proteomes" id="UP000279994">
    <property type="component" value="Unassembled WGS sequence"/>
</dbReference>
<dbReference type="PROSITE" id="PS00086">
    <property type="entry name" value="CYTOCHROME_P450"/>
    <property type="match status" value="1"/>
</dbReference>
<dbReference type="PANTHER" id="PTHR46696:SF4">
    <property type="entry name" value="BIOTIN BIOSYNTHESIS CYTOCHROME P450"/>
    <property type="match status" value="1"/>
</dbReference>
<keyword evidence="5 7" id="KW-0408">Iron</keyword>
<dbReference type="GO" id="GO:0006707">
    <property type="term" value="P:cholesterol catabolic process"/>
    <property type="evidence" value="ECO:0007669"/>
    <property type="project" value="TreeGrafter"/>
</dbReference>
<sequence>MTPVTYDPLDPAFLADPYPAFAWLREHDPVHHHPADHRAPAFWALSRFEHVWDAVRRPEVFSSAGGLTFFPDEIGQLGIPPTIVMLDPPRQTQLRALIGRGFTPKRVAVLEARIRSFVRSRLEELAARYADGATVDFHAEFSSTVPTYVLAELLGVPEADRERFAPWVLALTELQNDGFDSAALTGSHASTDALTAMAEMMEYFTAAIAARRAEPADDLLGALVEAEVADDDGSVQRLSDWDVLGFCFVVVAGGSDTTASLITHALALLEEAPDQRRLLLDDPSLLPGALVEFLRLESSVQGLARTTLRDVDVDGTTIPAGEKVMMLYAAANRDPREFGPTADRVDVRREIPRHLSFSSGPHFCIGSHLARLQARVALEELLEAHPWISLDAAAGRRHESPFVRGWVSVPVARL</sequence>
<evidence type="ECO:0000313" key="9">
    <source>
        <dbReference type="Proteomes" id="UP000279994"/>
    </source>
</evidence>
<proteinExistence type="inferred from homology"/>
<dbReference type="InterPro" id="IPR002397">
    <property type="entry name" value="Cyt_P450_B"/>
</dbReference>
<organism evidence="8 9">
    <name type="scientific">Nocardioides pocheonensis</name>
    <dbReference type="NCBI Taxonomy" id="661485"/>
    <lineage>
        <taxon>Bacteria</taxon>
        <taxon>Bacillati</taxon>
        <taxon>Actinomycetota</taxon>
        <taxon>Actinomycetes</taxon>
        <taxon>Propionibacteriales</taxon>
        <taxon>Nocardioidaceae</taxon>
        <taxon>Nocardioides</taxon>
    </lineage>
</organism>
<dbReference type="GO" id="GO:0008395">
    <property type="term" value="F:steroid hydroxylase activity"/>
    <property type="evidence" value="ECO:0007669"/>
    <property type="project" value="TreeGrafter"/>
</dbReference>
<keyword evidence="4 7" id="KW-0560">Oxidoreductase</keyword>
<dbReference type="PANTHER" id="PTHR46696">
    <property type="entry name" value="P450, PUTATIVE (EUROFUNG)-RELATED"/>
    <property type="match status" value="1"/>
</dbReference>
<dbReference type="GO" id="GO:0005506">
    <property type="term" value="F:iron ion binding"/>
    <property type="evidence" value="ECO:0007669"/>
    <property type="project" value="InterPro"/>
</dbReference>
<dbReference type="SUPFAM" id="SSF48264">
    <property type="entry name" value="Cytochrome P450"/>
    <property type="match status" value="1"/>
</dbReference>
<dbReference type="GO" id="GO:0020037">
    <property type="term" value="F:heme binding"/>
    <property type="evidence" value="ECO:0007669"/>
    <property type="project" value="InterPro"/>
</dbReference>
<dbReference type="InterPro" id="IPR036396">
    <property type="entry name" value="Cyt_P450_sf"/>
</dbReference>
<evidence type="ECO:0000256" key="3">
    <source>
        <dbReference type="ARBA" id="ARBA00022723"/>
    </source>
</evidence>
<gene>
    <name evidence="8" type="ORF">EFL26_19540</name>
</gene>
<evidence type="ECO:0000256" key="4">
    <source>
        <dbReference type="ARBA" id="ARBA00023002"/>
    </source>
</evidence>
<protein>
    <submittedName>
        <fullName evidence="8">Cytochrome P450</fullName>
    </submittedName>
</protein>
<dbReference type="InterPro" id="IPR001128">
    <property type="entry name" value="Cyt_P450"/>
</dbReference>
<keyword evidence="2 7" id="KW-0349">Heme</keyword>
<keyword evidence="6 7" id="KW-0503">Monooxygenase</keyword>
<dbReference type="Pfam" id="PF00067">
    <property type="entry name" value="p450"/>
    <property type="match status" value="1"/>
</dbReference>
<comment type="caution">
    <text evidence="8">The sequence shown here is derived from an EMBL/GenBank/DDBJ whole genome shotgun (WGS) entry which is preliminary data.</text>
</comment>
<comment type="similarity">
    <text evidence="1 7">Belongs to the cytochrome P450 family.</text>
</comment>
<reference evidence="8 9" key="1">
    <citation type="submission" date="2018-11" db="EMBL/GenBank/DDBJ databases">
        <authorList>
            <person name="Li F."/>
        </authorList>
    </citation>
    <scope>NUCLEOTIDE SEQUENCE [LARGE SCALE GENOMIC DNA]</scope>
    <source>
        <strain evidence="8 9">Gsoil 818</strain>
    </source>
</reference>
<accession>A0A3N0GJX4</accession>
<dbReference type="RefSeq" id="WP_123224537.1">
    <property type="nucleotide sequence ID" value="NZ_RJSF01000044.1"/>
</dbReference>
<dbReference type="EMBL" id="RJSF01000044">
    <property type="protein sequence ID" value="RNM12774.1"/>
    <property type="molecule type" value="Genomic_DNA"/>
</dbReference>
<dbReference type="Gene3D" id="1.10.630.10">
    <property type="entry name" value="Cytochrome P450"/>
    <property type="match status" value="1"/>
</dbReference>
<name>A0A3N0GJX4_9ACTN</name>
<evidence type="ECO:0000313" key="8">
    <source>
        <dbReference type="EMBL" id="RNM12774.1"/>
    </source>
</evidence>
<dbReference type="GO" id="GO:0036199">
    <property type="term" value="F:cholest-4-en-3-one 26-monooxygenase activity"/>
    <property type="evidence" value="ECO:0007669"/>
    <property type="project" value="TreeGrafter"/>
</dbReference>
<keyword evidence="3 7" id="KW-0479">Metal-binding</keyword>